<dbReference type="PANTHER" id="PTHR10291">
    <property type="entry name" value="DEHYDRODOLICHYL DIPHOSPHATE SYNTHASE FAMILY MEMBER"/>
    <property type="match status" value="1"/>
</dbReference>
<dbReference type="PANTHER" id="PTHR10291:SF43">
    <property type="entry name" value="DEHYDRODOLICHYL DIPHOSPHATE SYNTHASE COMPLEX SUBUNIT DHDDS"/>
    <property type="match status" value="1"/>
</dbReference>
<evidence type="ECO:0000256" key="4">
    <source>
        <dbReference type="RuleBase" id="RU363018"/>
    </source>
</evidence>
<evidence type="ECO:0000313" key="5">
    <source>
        <dbReference type="EMBL" id="CAL8130531.1"/>
    </source>
</evidence>
<evidence type="ECO:0000313" key="6">
    <source>
        <dbReference type="Proteomes" id="UP001642540"/>
    </source>
</evidence>
<accession>A0ABP1RM53</accession>
<dbReference type="InterPro" id="IPR036424">
    <property type="entry name" value="UPP_synth-like_sf"/>
</dbReference>
<sequence>MVCILKTKESFIQKLFRSTLQQGPIPKHIAFVLDGNRRYAKERNMETISGHRKGSDTFEQTADWAMLCGVQEVTAFVFSISNFSRTAEEVNGIMSLLKEKLELKLKHPEELEGKCYRFIGNWLLVPEDLKLVISKLVMVTKHNKTIVINIALAYTGRDEITSGVNSLLHGIRHNEIDLNNVTESLFEKYFHDFPVSSVDLFIRTGESRLSDFVTWECSDQAVLCFRDEYWPMFSCWKFLAAIFYFQANTLCMSSRSC</sequence>
<name>A0ABP1RM53_9HEXA</name>
<dbReference type="PROSITE" id="PS01066">
    <property type="entry name" value="UPP_SYNTHASE"/>
    <property type="match status" value="1"/>
</dbReference>
<dbReference type="SUPFAM" id="SSF64005">
    <property type="entry name" value="Undecaprenyl diphosphate synthase"/>
    <property type="match status" value="1"/>
</dbReference>
<comment type="caution">
    <text evidence="5">The sequence shown here is derived from an EMBL/GenBank/DDBJ whole genome shotgun (WGS) entry which is preliminary data.</text>
</comment>
<evidence type="ECO:0000256" key="1">
    <source>
        <dbReference type="ARBA" id="ARBA00005432"/>
    </source>
</evidence>
<dbReference type="Proteomes" id="UP001642540">
    <property type="component" value="Unassembled WGS sequence"/>
</dbReference>
<dbReference type="Pfam" id="PF01255">
    <property type="entry name" value="Prenyltransf"/>
    <property type="match status" value="1"/>
</dbReference>
<protein>
    <recommendedName>
        <fullName evidence="4">Alkyl transferase</fullName>
        <ecNumber evidence="4">2.5.1.-</ecNumber>
    </recommendedName>
</protein>
<dbReference type="InterPro" id="IPR001441">
    <property type="entry name" value="UPP_synth-like"/>
</dbReference>
<comment type="similarity">
    <text evidence="1 4">Belongs to the UPP synthase family.</text>
</comment>
<comment type="catalytic activity">
    <reaction evidence="3">
        <text>n isopentenyl diphosphate + (2E,6E)-farnesyl diphosphate = a di-trans,poly-cis-polyprenyl diphosphate + n diphosphate</text>
        <dbReference type="Rhea" id="RHEA:53008"/>
        <dbReference type="Rhea" id="RHEA-COMP:19494"/>
        <dbReference type="ChEBI" id="CHEBI:33019"/>
        <dbReference type="ChEBI" id="CHEBI:128769"/>
        <dbReference type="ChEBI" id="CHEBI:136960"/>
        <dbReference type="ChEBI" id="CHEBI:175763"/>
        <dbReference type="EC" id="2.5.1.87"/>
    </reaction>
</comment>
<dbReference type="EMBL" id="CAXLJM020000082">
    <property type="protein sequence ID" value="CAL8130531.1"/>
    <property type="molecule type" value="Genomic_DNA"/>
</dbReference>
<evidence type="ECO:0000256" key="3">
    <source>
        <dbReference type="ARBA" id="ARBA00047353"/>
    </source>
</evidence>
<keyword evidence="2 4" id="KW-0808">Transferase</keyword>
<dbReference type="EC" id="2.5.1.-" evidence="4"/>
<dbReference type="NCBIfam" id="TIGR00055">
    <property type="entry name" value="uppS"/>
    <property type="match status" value="1"/>
</dbReference>
<dbReference type="InterPro" id="IPR018520">
    <property type="entry name" value="UPP_synth-like_CS"/>
</dbReference>
<reference evidence="5 6" key="1">
    <citation type="submission" date="2024-08" db="EMBL/GenBank/DDBJ databases">
        <authorList>
            <person name="Cucini C."/>
            <person name="Frati F."/>
        </authorList>
    </citation>
    <scope>NUCLEOTIDE SEQUENCE [LARGE SCALE GENOMIC DNA]</scope>
</reference>
<organism evidence="5 6">
    <name type="scientific">Orchesella dallaii</name>
    <dbReference type="NCBI Taxonomy" id="48710"/>
    <lineage>
        <taxon>Eukaryota</taxon>
        <taxon>Metazoa</taxon>
        <taxon>Ecdysozoa</taxon>
        <taxon>Arthropoda</taxon>
        <taxon>Hexapoda</taxon>
        <taxon>Collembola</taxon>
        <taxon>Entomobryomorpha</taxon>
        <taxon>Entomobryoidea</taxon>
        <taxon>Orchesellidae</taxon>
        <taxon>Orchesellinae</taxon>
        <taxon>Orchesella</taxon>
    </lineage>
</organism>
<dbReference type="CDD" id="cd00475">
    <property type="entry name" value="Cis_IPPS"/>
    <property type="match status" value="1"/>
</dbReference>
<proteinExistence type="inferred from homology"/>
<dbReference type="Gene3D" id="3.40.1180.10">
    <property type="entry name" value="Decaprenyl diphosphate synthase-like"/>
    <property type="match status" value="1"/>
</dbReference>
<gene>
    <name evidence="5" type="ORF">ODALV1_LOCUS23770</name>
</gene>
<evidence type="ECO:0000256" key="2">
    <source>
        <dbReference type="ARBA" id="ARBA00022679"/>
    </source>
</evidence>
<keyword evidence="6" id="KW-1185">Reference proteome</keyword>